<dbReference type="Proteomes" id="UP000799755">
    <property type="component" value="Unassembled WGS sequence"/>
</dbReference>
<evidence type="ECO:0000313" key="2">
    <source>
        <dbReference type="Proteomes" id="UP000799755"/>
    </source>
</evidence>
<protein>
    <submittedName>
        <fullName evidence="1">Uncharacterized protein</fullName>
    </submittedName>
</protein>
<sequence length="352" mass="38675">MSPFLQPRFSNKTMKANRKPTPECIVRSDTEMELAAQLVTKPRRLFVSAVLDWILKTLGAISAVIFGIWAPITYYTSVKWNTSNDESQRQLLEAITMQELMTRALLDEIQKMNAVQSRLYEEMAGVRAMVENVGELKAWEFCSQDSNFSAQELCHIPDSLYLMDTILQHLKNQTARPKQSSTTSPGSLTSSSLSDLSHMLDLTPSPLPTTTVPEAVSSGLVVADYQAWADWSGGNWVASRLVTEPPPPLSGRFNISTTSAPYSLHSVSINGDATFLRPNPGYQRSQIETMNVTTTCYGSVVLIIATLLVMSPKISDWGKSGSAPGMRLCAGALSAAVGALCMIYLMFLLDLY</sequence>
<keyword evidence="2" id="KW-1185">Reference proteome</keyword>
<proteinExistence type="predicted"/>
<dbReference type="EMBL" id="MU003494">
    <property type="protein sequence ID" value="KAF2476752.1"/>
    <property type="molecule type" value="Genomic_DNA"/>
</dbReference>
<name>A0ACB6REK1_9PLEO</name>
<accession>A0ACB6REK1</accession>
<comment type="caution">
    <text evidence="1">The sequence shown here is derived from an EMBL/GenBank/DDBJ whole genome shotgun (WGS) entry which is preliminary data.</text>
</comment>
<gene>
    <name evidence="1" type="ORF">BDR25DRAFT_375864</name>
</gene>
<reference evidence="1" key="1">
    <citation type="journal article" date="2020" name="Stud. Mycol.">
        <title>101 Dothideomycetes genomes: a test case for predicting lifestyles and emergence of pathogens.</title>
        <authorList>
            <person name="Haridas S."/>
            <person name="Albert R."/>
            <person name="Binder M."/>
            <person name="Bloem J."/>
            <person name="Labutti K."/>
            <person name="Salamov A."/>
            <person name="Andreopoulos B."/>
            <person name="Baker S."/>
            <person name="Barry K."/>
            <person name="Bills G."/>
            <person name="Bluhm B."/>
            <person name="Cannon C."/>
            <person name="Castanera R."/>
            <person name="Culley D."/>
            <person name="Daum C."/>
            <person name="Ezra D."/>
            <person name="Gonzalez J."/>
            <person name="Henrissat B."/>
            <person name="Kuo A."/>
            <person name="Liang C."/>
            <person name="Lipzen A."/>
            <person name="Lutzoni F."/>
            <person name="Magnuson J."/>
            <person name="Mondo S."/>
            <person name="Nolan M."/>
            <person name="Ohm R."/>
            <person name="Pangilinan J."/>
            <person name="Park H.-J."/>
            <person name="Ramirez L."/>
            <person name="Alfaro M."/>
            <person name="Sun H."/>
            <person name="Tritt A."/>
            <person name="Yoshinaga Y."/>
            <person name="Zwiers L.-H."/>
            <person name="Turgeon B."/>
            <person name="Goodwin S."/>
            <person name="Spatafora J."/>
            <person name="Crous P."/>
            <person name="Grigoriev I."/>
        </authorList>
    </citation>
    <scope>NUCLEOTIDE SEQUENCE</scope>
    <source>
        <strain evidence="1">ATCC 200398</strain>
    </source>
</reference>
<evidence type="ECO:0000313" key="1">
    <source>
        <dbReference type="EMBL" id="KAF2476752.1"/>
    </source>
</evidence>
<organism evidence="1 2">
    <name type="scientific">Lindgomyces ingoldianus</name>
    <dbReference type="NCBI Taxonomy" id="673940"/>
    <lineage>
        <taxon>Eukaryota</taxon>
        <taxon>Fungi</taxon>
        <taxon>Dikarya</taxon>
        <taxon>Ascomycota</taxon>
        <taxon>Pezizomycotina</taxon>
        <taxon>Dothideomycetes</taxon>
        <taxon>Pleosporomycetidae</taxon>
        <taxon>Pleosporales</taxon>
        <taxon>Lindgomycetaceae</taxon>
        <taxon>Lindgomyces</taxon>
    </lineage>
</organism>